<sequence length="121" mass="14435">MPDEKKEEAKNKVHQDAIHQETIRKEQRHQMLYNKFTINPLKKLHVLSDKPTVSKPKETIEKSSELIEAFHFARQVPSKKYPEPVTESHEIGWSTEPLIPSDRFDRRFNHHRQRSDITRDI</sequence>
<keyword evidence="9" id="KW-1185">Reference proteome</keyword>
<evidence type="ECO:0000256" key="4">
    <source>
        <dbReference type="ARBA" id="ARBA00023212"/>
    </source>
</evidence>
<feature type="region of interest" description="Disordered" evidence="7">
    <location>
        <begin position="77"/>
        <end position="96"/>
    </location>
</feature>
<keyword evidence="4" id="KW-0206">Cytoskeleton</keyword>
<dbReference type="EMBL" id="CADEAL010004439">
    <property type="protein sequence ID" value="CAB1459629.1"/>
    <property type="molecule type" value="Genomic_DNA"/>
</dbReference>
<dbReference type="PANTHER" id="PTHR33865:SF3">
    <property type="entry name" value="PROTEIN FAM183B"/>
    <property type="match status" value="1"/>
</dbReference>
<evidence type="ECO:0000313" key="8">
    <source>
        <dbReference type="EMBL" id="CAB1459629.1"/>
    </source>
</evidence>
<evidence type="ECO:0000313" key="9">
    <source>
        <dbReference type="Proteomes" id="UP001153269"/>
    </source>
</evidence>
<evidence type="ECO:0000256" key="7">
    <source>
        <dbReference type="SAM" id="MobiDB-lite"/>
    </source>
</evidence>
<dbReference type="AlphaFoldDB" id="A0A9N7ZF23"/>
<reference evidence="8" key="1">
    <citation type="submission" date="2020-03" db="EMBL/GenBank/DDBJ databases">
        <authorList>
            <person name="Weist P."/>
        </authorList>
    </citation>
    <scope>NUCLEOTIDE SEQUENCE</scope>
</reference>
<accession>A0A9N7ZF23</accession>
<evidence type="ECO:0000256" key="6">
    <source>
        <dbReference type="ARBA" id="ARBA00034777"/>
    </source>
</evidence>
<evidence type="ECO:0000256" key="1">
    <source>
        <dbReference type="ARBA" id="ARBA00004138"/>
    </source>
</evidence>
<protein>
    <recommendedName>
        <fullName evidence="10">Protein FAM183A</fullName>
    </recommendedName>
</protein>
<evidence type="ECO:0000256" key="3">
    <source>
        <dbReference type="ARBA" id="ARBA00022490"/>
    </source>
</evidence>
<dbReference type="PANTHER" id="PTHR33865">
    <property type="entry name" value="PROTEIN FAM183B"/>
    <property type="match status" value="1"/>
</dbReference>
<dbReference type="GO" id="GO:0097546">
    <property type="term" value="C:ciliary base"/>
    <property type="evidence" value="ECO:0007669"/>
    <property type="project" value="TreeGrafter"/>
</dbReference>
<keyword evidence="5" id="KW-0966">Cell projection</keyword>
<evidence type="ECO:0008006" key="10">
    <source>
        <dbReference type="Google" id="ProtNLM"/>
    </source>
</evidence>
<comment type="subcellular location">
    <subcellularLocation>
        <location evidence="1">Cell projection</location>
        <location evidence="1">Cilium</location>
    </subcellularLocation>
    <subcellularLocation>
        <location evidence="2">Cytoplasm</location>
        <location evidence="2">Cytoskeleton</location>
    </subcellularLocation>
</comment>
<name>A0A9N7ZF23_PLEPL</name>
<organism evidence="8 9">
    <name type="scientific">Pleuronectes platessa</name>
    <name type="common">European plaice</name>
    <dbReference type="NCBI Taxonomy" id="8262"/>
    <lineage>
        <taxon>Eukaryota</taxon>
        <taxon>Metazoa</taxon>
        <taxon>Chordata</taxon>
        <taxon>Craniata</taxon>
        <taxon>Vertebrata</taxon>
        <taxon>Euteleostomi</taxon>
        <taxon>Actinopterygii</taxon>
        <taxon>Neopterygii</taxon>
        <taxon>Teleostei</taxon>
        <taxon>Neoteleostei</taxon>
        <taxon>Acanthomorphata</taxon>
        <taxon>Carangaria</taxon>
        <taxon>Pleuronectiformes</taxon>
        <taxon>Pleuronectoidei</taxon>
        <taxon>Pleuronectidae</taxon>
        <taxon>Pleuronectes</taxon>
    </lineage>
</organism>
<dbReference type="GO" id="GO:0005856">
    <property type="term" value="C:cytoskeleton"/>
    <property type="evidence" value="ECO:0007669"/>
    <property type="project" value="UniProtKB-SubCell"/>
</dbReference>
<feature type="compositionally biased region" description="Basic and acidic residues" evidence="7">
    <location>
        <begin position="80"/>
        <end position="90"/>
    </location>
</feature>
<dbReference type="InterPro" id="IPR029214">
    <property type="entry name" value="CFAP144"/>
</dbReference>
<proteinExistence type="inferred from homology"/>
<comment type="similarity">
    <text evidence="6">Belongs to the CFAP144 family.</text>
</comment>
<dbReference type="Pfam" id="PF14886">
    <property type="entry name" value="FAM183"/>
    <property type="match status" value="1"/>
</dbReference>
<dbReference type="Proteomes" id="UP001153269">
    <property type="component" value="Unassembled WGS sequence"/>
</dbReference>
<evidence type="ECO:0000256" key="5">
    <source>
        <dbReference type="ARBA" id="ARBA00023273"/>
    </source>
</evidence>
<gene>
    <name evidence="8" type="ORF">PLEPLA_LOCUS47466</name>
</gene>
<keyword evidence="3" id="KW-0963">Cytoplasm</keyword>
<comment type="caution">
    <text evidence="8">The sequence shown here is derived from an EMBL/GenBank/DDBJ whole genome shotgun (WGS) entry which is preliminary data.</text>
</comment>
<evidence type="ECO:0000256" key="2">
    <source>
        <dbReference type="ARBA" id="ARBA00004245"/>
    </source>
</evidence>